<evidence type="ECO:0000313" key="1">
    <source>
        <dbReference type="EMBL" id="MBB4174915.1"/>
    </source>
</evidence>
<name>A0A7W6M9I2_9RHOB</name>
<protein>
    <submittedName>
        <fullName evidence="1">Uncharacterized protein</fullName>
    </submittedName>
</protein>
<organism evidence="1 2">
    <name type="scientific">Sulfitobacter noctilucicola</name>
    <dbReference type="NCBI Taxonomy" id="1342301"/>
    <lineage>
        <taxon>Bacteria</taxon>
        <taxon>Pseudomonadati</taxon>
        <taxon>Pseudomonadota</taxon>
        <taxon>Alphaproteobacteria</taxon>
        <taxon>Rhodobacterales</taxon>
        <taxon>Roseobacteraceae</taxon>
        <taxon>Sulfitobacter</taxon>
    </lineage>
</organism>
<comment type="caution">
    <text evidence="1">The sequence shown here is derived from an EMBL/GenBank/DDBJ whole genome shotgun (WGS) entry which is preliminary data.</text>
</comment>
<proteinExistence type="predicted"/>
<gene>
    <name evidence="1" type="ORF">GGR93_002703</name>
</gene>
<sequence>MGKCVEKWRRNVIAFRGAALKGRCDNRILAVATISTLRAQAARNQKVGRGSLPPLDRVQHIAHLALGSPTGTAETRPSLQVQIRLGDLLKADARSYKPIFRACAATVGN</sequence>
<accession>A0A7W6M9I2</accession>
<evidence type="ECO:0000313" key="2">
    <source>
        <dbReference type="Proteomes" id="UP000565745"/>
    </source>
</evidence>
<dbReference type="Proteomes" id="UP000565745">
    <property type="component" value="Unassembled WGS sequence"/>
</dbReference>
<dbReference type="EMBL" id="JACIFU010000003">
    <property type="protein sequence ID" value="MBB4174915.1"/>
    <property type="molecule type" value="Genomic_DNA"/>
</dbReference>
<reference evidence="1 2" key="1">
    <citation type="submission" date="2020-08" db="EMBL/GenBank/DDBJ databases">
        <title>Genomic Encyclopedia of Type Strains, Phase IV (KMG-IV): sequencing the most valuable type-strain genomes for metagenomic binning, comparative biology and taxonomic classification.</title>
        <authorList>
            <person name="Goeker M."/>
        </authorList>
    </citation>
    <scope>NUCLEOTIDE SEQUENCE [LARGE SCALE GENOMIC DNA]</scope>
    <source>
        <strain evidence="1 2">DSM 101015</strain>
    </source>
</reference>
<keyword evidence="2" id="KW-1185">Reference proteome</keyword>
<dbReference type="AlphaFoldDB" id="A0A7W6M9I2"/>